<dbReference type="Proteomes" id="UP000239469">
    <property type="component" value="Unassembled WGS sequence"/>
</dbReference>
<evidence type="ECO:0000256" key="2">
    <source>
        <dbReference type="SAM" id="SignalP"/>
    </source>
</evidence>
<sequence length="337" mass="36182">MKKFWMLAPALCLSLAGCLGGGVSSSESPAQNQDANPPQPGFGGGATTVRFALKSGTQPVSCGSKLSNIGSSHANAQLTEGMMYVHDVALITDQGQEVPLQLDQANKWQFLNLALLDFAGGSCKQPNVDDNQPLDGSNSDVVGTAPAGNYTGLSFKVGVPISAKNAQGKEVGLNHQPAHSPPHPILGVYWLMWEWQSGHRFMRVDLAPDGGVKRQDGSGDPKWSFHLGSTDCKPDRNIAGGYRCGKPNRFKVMFDRFDPKSDRVVLDVQALFAGNDITRDDSADFGCKSNITDAECQPIFDRLGLRLNESQPGANDGGQPLDDGRHSRVFRLEKIAS</sequence>
<feature type="domain" description="Copper-binding protein MbnP-like" evidence="3">
    <location>
        <begin position="47"/>
        <end position="280"/>
    </location>
</feature>
<evidence type="ECO:0000256" key="1">
    <source>
        <dbReference type="SAM" id="MobiDB-lite"/>
    </source>
</evidence>
<gene>
    <name evidence="4" type="ORF">BUE93_03675</name>
</gene>
<dbReference type="PROSITE" id="PS51257">
    <property type="entry name" value="PROKAR_LIPOPROTEIN"/>
    <property type="match status" value="1"/>
</dbReference>
<dbReference type="InterPro" id="IPR023977">
    <property type="entry name" value="MbnP-like"/>
</dbReference>
<dbReference type="Pfam" id="PF20243">
    <property type="entry name" value="MbnP"/>
    <property type="match status" value="1"/>
</dbReference>
<name>A0A2S9X8E0_9NEIS</name>
<dbReference type="EMBL" id="MTBD01000006">
    <property type="protein sequence ID" value="PRP72000.1"/>
    <property type="molecule type" value="Genomic_DNA"/>
</dbReference>
<keyword evidence="2" id="KW-0732">Signal</keyword>
<feature type="compositionally biased region" description="Low complexity" evidence="1">
    <location>
        <begin position="26"/>
        <end position="36"/>
    </location>
</feature>
<feature type="chain" id="PRO_5015419196" evidence="2">
    <location>
        <begin position="31"/>
        <end position="337"/>
    </location>
</feature>
<dbReference type="OrthoDB" id="64245at2"/>
<reference evidence="4 5" key="1">
    <citation type="submission" date="2017-01" db="EMBL/GenBank/DDBJ databases">
        <title>New insights into the genetic diversity of Chromobacterium isolated from tropical freshwater lake.</title>
        <authorList>
            <person name="Santos A.B."/>
            <person name="Nascimento A.M."/>
            <person name="Da Silva P.C."/>
        </authorList>
    </citation>
    <scope>NUCLEOTIDE SEQUENCE [LARGE SCALE GENOMIC DNA]</scope>
    <source>
        <strain evidence="4 5">56AF</strain>
    </source>
</reference>
<protein>
    <submittedName>
        <fullName evidence="4">Metallo-mystery pair system four-Cys motif protein</fullName>
    </submittedName>
</protein>
<evidence type="ECO:0000313" key="5">
    <source>
        <dbReference type="Proteomes" id="UP000239469"/>
    </source>
</evidence>
<evidence type="ECO:0000313" key="4">
    <source>
        <dbReference type="EMBL" id="PRP72000.1"/>
    </source>
</evidence>
<dbReference type="AlphaFoldDB" id="A0A2S9X8E0"/>
<comment type="caution">
    <text evidence="4">The sequence shown here is derived from an EMBL/GenBank/DDBJ whole genome shotgun (WGS) entry which is preliminary data.</text>
</comment>
<proteinExistence type="predicted"/>
<accession>A0A2S9X8E0</accession>
<feature type="signal peptide" evidence="2">
    <location>
        <begin position="1"/>
        <end position="30"/>
    </location>
</feature>
<feature type="region of interest" description="Disordered" evidence="1">
    <location>
        <begin position="26"/>
        <end position="46"/>
    </location>
</feature>
<evidence type="ECO:0000259" key="3">
    <source>
        <dbReference type="Pfam" id="PF20243"/>
    </source>
</evidence>
<dbReference type="NCBIfam" id="TIGR04052">
    <property type="entry name" value="MbnP_like_WxW"/>
    <property type="match status" value="1"/>
</dbReference>
<dbReference type="InterPro" id="IPR046863">
    <property type="entry name" value="MbnP-like_dom"/>
</dbReference>
<dbReference type="RefSeq" id="WP_106075853.1">
    <property type="nucleotide sequence ID" value="NZ_MTBD01000006.1"/>
</dbReference>
<organism evidence="4 5">
    <name type="scientific">Chromobacterium amazonense</name>
    <dbReference type="NCBI Taxonomy" id="1382803"/>
    <lineage>
        <taxon>Bacteria</taxon>
        <taxon>Pseudomonadati</taxon>
        <taxon>Pseudomonadota</taxon>
        <taxon>Betaproteobacteria</taxon>
        <taxon>Neisseriales</taxon>
        <taxon>Chromobacteriaceae</taxon>
        <taxon>Chromobacterium</taxon>
    </lineage>
</organism>